<organism evidence="2 3">
    <name type="scientific">Rhizopogon vesiculosus</name>
    <dbReference type="NCBI Taxonomy" id="180088"/>
    <lineage>
        <taxon>Eukaryota</taxon>
        <taxon>Fungi</taxon>
        <taxon>Dikarya</taxon>
        <taxon>Basidiomycota</taxon>
        <taxon>Agaricomycotina</taxon>
        <taxon>Agaricomycetes</taxon>
        <taxon>Agaricomycetidae</taxon>
        <taxon>Boletales</taxon>
        <taxon>Suillineae</taxon>
        <taxon>Rhizopogonaceae</taxon>
        <taxon>Rhizopogon</taxon>
    </lineage>
</organism>
<dbReference type="AlphaFoldDB" id="A0A1J8PVV7"/>
<feature type="compositionally biased region" description="Basic and acidic residues" evidence="1">
    <location>
        <begin position="27"/>
        <end position="45"/>
    </location>
</feature>
<keyword evidence="3" id="KW-1185">Reference proteome</keyword>
<dbReference type="OrthoDB" id="3245714at2759"/>
<accession>A0A1J8PVV7</accession>
<proteinExistence type="predicted"/>
<reference evidence="2 3" key="1">
    <citation type="submission" date="2016-03" db="EMBL/GenBank/DDBJ databases">
        <title>Comparative genomics of the ectomycorrhizal sister species Rhizopogon vinicolor and Rhizopogon vesiculosus (Basidiomycota: Boletales) reveals a divergence of the mating type B locus.</title>
        <authorList>
            <person name="Mujic A.B."/>
            <person name="Kuo A."/>
            <person name="Tritt A."/>
            <person name="Lipzen A."/>
            <person name="Chen C."/>
            <person name="Johnson J."/>
            <person name="Sharma A."/>
            <person name="Barry K."/>
            <person name="Grigoriev I.V."/>
            <person name="Spatafora J.W."/>
        </authorList>
    </citation>
    <scope>NUCLEOTIDE SEQUENCE [LARGE SCALE GENOMIC DNA]</scope>
    <source>
        <strain evidence="2 3">AM-OR11-056</strain>
    </source>
</reference>
<evidence type="ECO:0000256" key="1">
    <source>
        <dbReference type="SAM" id="MobiDB-lite"/>
    </source>
</evidence>
<dbReference type="EMBL" id="LVVM01004895">
    <property type="protein sequence ID" value="OJA11875.1"/>
    <property type="molecule type" value="Genomic_DNA"/>
</dbReference>
<dbReference type="Proteomes" id="UP000183567">
    <property type="component" value="Unassembled WGS sequence"/>
</dbReference>
<name>A0A1J8PVV7_9AGAM</name>
<evidence type="ECO:0000313" key="2">
    <source>
        <dbReference type="EMBL" id="OJA11875.1"/>
    </source>
</evidence>
<gene>
    <name evidence="2" type="ORF">AZE42_03265</name>
</gene>
<sequence length="187" mass="20767">MSTTLNEKLSSSQKLHETVVNRLTEVGAKDQRAHERARHQTKERREHAMLMERKERAATARVMGLKERAGPRPGKRATMESWDGDEPEYRALAGSDRPAIIAPVPGTGSKSRFPKIALADFVTFKTKKPSKALDADFEVLPPVRSVIALDDFGRDMEADEPWEFITLAPESPAWKGLSYAQAAALAL</sequence>
<feature type="region of interest" description="Disordered" evidence="1">
    <location>
        <begin position="26"/>
        <end position="45"/>
    </location>
</feature>
<evidence type="ECO:0000313" key="3">
    <source>
        <dbReference type="Proteomes" id="UP000183567"/>
    </source>
</evidence>
<protein>
    <submittedName>
        <fullName evidence="2">Uncharacterized protein</fullName>
    </submittedName>
</protein>
<comment type="caution">
    <text evidence="2">The sequence shown here is derived from an EMBL/GenBank/DDBJ whole genome shotgun (WGS) entry which is preliminary data.</text>
</comment>